<dbReference type="EMBL" id="LGGX01000028">
    <property type="protein sequence ID" value="KUK86116.1"/>
    <property type="molecule type" value="Genomic_DNA"/>
</dbReference>
<reference evidence="2" key="1">
    <citation type="journal article" date="2015" name="MBio">
        <title>Genome-Resolved Metagenomic Analysis Reveals Roles for Candidate Phyla and Other Microbial Community Members in Biogeochemical Transformations in Oil Reservoirs.</title>
        <authorList>
            <person name="Hu P."/>
            <person name="Tom L."/>
            <person name="Singh A."/>
            <person name="Thomas B.C."/>
            <person name="Baker B.J."/>
            <person name="Piceno Y.M."/>
            <person name="Andersen G.L."/>
            <person name="Banfield J.F."/>
        </authorList>
    </citation>
    <scope>NUCLEOTIDE SEQUENCE [LARGE SCALE GENOMIC DNA]</scope>
</reference>
<dbReference type="InterPro" id="IPR045865">
    <property type="entry name" value="ACT-like_dom_sf"/>
</dbReference>
<dbReference type="Proteomes" id="UP000053467">
    <property type="component" value="Unassembled WGS sequence"/>
</dbReference>
<dbReference type="SUPFAM" id="SSF55021">
    <property type="entry name" value="ACT-like"/>
    <property type="match status" value="1"/>
</dbReference>
<dbReference type="InterPro" id="IPR023860">
    <property type="entry name" value="FeFe-hyd_TM1266"/>
</dbReference>
<gene>
    <name evidence="1" type="ORF">XE03_1708</name>
</gene>
<protein>
    <submittedName>
        <fullName evidence="1">NikR nickel binding protein</fullName>
    </submittedName>
</protein>
<sequence>MENFTKDDIRIGVIGIIIENRLEQSHKVNQILTDYGNIIRGRMGIPNIGDNFCAISLIVEGTNEEIGAMTGKLGRLNGVKVSSTLIKRRKNE</sequence>
<dbReference type="NCBIfam" id="TIGR03959">
    <property type="entry name" value="hyd_TM1266"/>
    <property type="match status" value="1"/>
</dbReference>
<dbReference type="InterPro" id="IPR027271">
    <property type="entry name" value="Acetolactate_synth/TF_NikR_C"/>
</dbReference>
<accession>A0A101HZQ9</accession>
<dbReference type="AlphaFoldDB" id="A0A101HZQ9"/>
<name>A0A101HZQ9_UNCT6</name>
<dbReference type="PATRIC" id="fig|1635277.3.peg.1375"/>
<organism evidence="1 2">
    <name type="scientific">candidate division TA06 bacterium 34_109</name>
    <dbReference type="NCBI Taxonomy" id="1635277"/>
    <lineage>
        <taxon>Bacteria</taxon>
        <taxon>Bacteria division TA06</taxon>
    </lineage>
</organism>
<dbReference type="Pfam" id="PF21699">
    <property type="entry name" value="TM1266-like"/>
    <property type="match status" value="1"/>
</dbReference>
<evidence type="ECO:0000313" key="1">
    <source>
        <dbReference type="EMBL" id="KUK86116.1"/>
    </source>
</evidence>
<proteinExistence type="predicted"/>
<comment type="caution">
    <text evidence="1">The sequence shown here is derived from an EMBL/GenBank/DDBJ whole genome shotgun (WGS) entry which is preliminary data.</text>
</comment>
<dbReference type="Gene3D" id="3.30.70.1150">
    <property type="entry name" value="ACT-like. Chain A, domain 2"/>
    <property type="match status" value="1"/>
</dbReference>
<evidence type="ECO:0000313" key="2">
    <source>
        <dbReference type="Proteomes" id="UP000053467"/>
    </source>
</evidence>